<comment type="caution">
    <text evidence="1">The sequence shown here is derived from an EMBL/GenBank/DDBJ whole genome shotgun (WGS) entry which is preliminary data.</text>
</comment>
<reference evidence="1 2" key="1">
    <citation type="journal article" date="2014" name="Genome Announc.">
        <title>Draft Genome Sequence of Moraxella bovoculi Strain 237T (ATCC BAA-1259T) Isolated from a Calf with Infectious Bovine Keratoconjunctivitis.</title>
        <authorList>
            <person name="Calcutt M.J."/>
            <person name="Foecking M.F."/>
            <person name="Martin N.T."/>
            <person name="Mhlanga-Mutangadura T."/>
            <person name="Reilly T.J."/>
        </authorList>
    </citation>
    <scope>NUCLEOTIDE SEQUENCE [LARGE SCALE GENOMIC DNA]</scope>
    <source>
        <strain evidence="1 2">237</strain>
    </source>
</reference>
<organism evidence="1 2">
    <name type="scientific">Moraxella bovoculi 237</name>
    <dbReference type="NCBI Taxonomy" id="743974"/>
    <lineage>
        <taxon>Bacteria</taxon>
        <taxon>Pseudomonadati</taxon>
        <taxon>Pseudomonadota</taxon>
        <taxon>Gammaproteobacteria</taxon>
        <taxon>Moraxellales</taxon>
        <taxon>Moraxellaceae</taxon>
        <taxon>Moraxella</taxon>
    </lineage>
</organism>
<evidence type="ECO:0000313" key="1">
    <source>
        <dbReference type="EMBL" id="KDN24959.1"/>
    </source>
</evidence>
<proteinExistence type="predicted"/>
<dbReference type="Proteomes" id="UP000035860">
    <property type="component" value="Unassembled WGS sequence"/>
</dbReference>
<keyword evidence="2" id="KW-1185">Reference proteome</keyword>
<dbReference type="EMBL" id="AOMT01000024">
    <property type="protein sequence ID" value="KDN24959.1"/>
    <property type="molecule type" value="Genomic_DNA"/>
</dbReference>
<sequence length="94" mass="10900">MGFSFGLGLNGGVGAIYFFAKIYSSANYDFWANKLLLHAYYYKTYFNGTMPYFKNYLARILYRTQSYPQLKSSVYTPTTATTNIHNKRHPQPDI</sequence>
<protein>
    <submittedName>
        <fullName evidence="1">Uncharacterized protein</fullName>
    </submittedName>
</protein>
<gene>
    <name evidence="1" type="ORF">MBO_06194</name>
</gene>
<name>A0A066ULA6_9GAMM</name>
<dbReference type="AlphaFoldDB" id="A0A066ULA6"/>
<accession>A0A066ULA6</accession>
<evidence type="ECO:0000313" key="2">
    <source>
        <dbReference type="Proteomes" id="UP000035860"/>
    </source>
</evidence>